<comment type="subcellular location">
    <subcellularLocation>
        <location evidence="1">Nucleus</location>
    </subcellularLocation>
</comment>
<evidence type="ECO:0000256" key="3">
    <source>
        <dbReference type="ARBA" id="ARBA00022723"/>
    </source>
</evidence>
<evidence type="ECO:0000313" key="13">
    <source>
        <dbReference type="Proteomes" id="UP000558688"/>
    </source>
</evidence>
<dbReference type="PROSITE" id="PS50157">
    <property type="entry name" value="ZINC_FINGER_C2H2_2"/>
    <property type="match status" value="1"/>
</dbReference>
<feature type="compositionally biased region" description="Polar residues" evidence="10">
    <location>
        <begin position="39"/>
        <end position="58"/>
    </location>
</feature>
<dbReference type="AlphaFoldDB" id="A0A8H5EL09"/>
<dbReference type="PROSITE" id="PS00028">
    <property type="entry name" value="ZINC_FINGER_C2H2_1"/>
    <property type="match status" value="1"/>
</dbReference>
<dbReference type="FunFam" id="3.30.160.60:FF:000100">
    <property type="entry name" value="Zinc finger 45-like"/>
    <property type="match status" value="1"/>
</dbReference>
<dbReference type="PANTHER" id="PTHR47257">
    <property type="entry name" value="PH-RESPONSE TRANSCRIPTION FACTOR PACC/RIM101"/>
    <property type="match status" value="1"/>
</dbReference>
<evidence type="ECO:0000256" key="7">
    <source>
        <dbReference type="ARBA" id="ARBA00023242"/>
    </source>
</evidence>
<comment type="similarity">
    <text evidence="8">Belongs to the pacC/RIM101 family.</text>
</comment>
<evidence type="ECO:0000313" key="12">
    <source>
        <dbReference type="EMBL" id="KAF5264453.1"/>
    </source>
</evidence>
<organism evidence="12 13">
    <name type="scientific">Fusarium oxysporum</name>
    <name type="common">Fusarium vascular wilt</name>
    <dbReference type="NCBI Taxonomy" id="5507"/>
    <lineage>
        <taxon>Eukaryota</taxon>
        <taxon>Fungi</taxon>
        <taxon>Dikarya</taxon>
        <taxon>Ascomycota</taxon>
        <taxon>Pezizomycotina</taxon>
        <taxon>Sordariomycetes</taxon>
        <taxon>Hypocreomycetidae</taxon>
        <taxon>Hypocreales</taxon>
        <taxon>Nectriaceae</taxon>
        <taxon>Fusarium</taxon>
        <taxon>Fusarium oxysporum species complex</taxon>
    </lineage>
</organism>
<dbReference type="SUPFAM" id="SSF57667">
    <property type="entry name" value="beta-beta-alpha zinc fingers"/>
    <property type="match status" value="1"/>
</dbReference>
<keyword evidence="3" id="KW-0479">Metal-binding</keyword>
<feature type="compositionally biased region" description="Polar residues" evidence="10">
    <location>
        <begin position="20"/>
        <end position="29"/>
    </location>
</feature>
<feature type="domain" description="C2H2-type" evidence="11">
    <location>
        <begin position="97"/>
        <end position="126"/>
    </location>
</feature>
<dbReference type="EMBL" id="JAAFOW010000734">
    <property type="protein sequence ID" value="KAF5264453.1"/>
    <property type="molecule type" value="Genomic_DNA"/>
</dbReference>
<dbReference type="GO" id="GO:0005634">
    <property type="term" value="C:nucleus"/>
    <property type="evidence" value="ECO:0007669"/>
    <property type="project" value="UniProtKB-SubCell"/>
</dbReference>
<sequence length="285" mass="32490">MSKSLNKRGPPYDRALERMPTSQRYSQAGHSLEDPKWTMSVTSTPDSNPSHATSPSIPSNNLSCSWNACKEEFSSPELLYREHMVSHLRVHVPLRPHECKNCGKRFKRPQDLKKHLKSYTHNLTQSEPPQEPQGRHNYRLLPRSGPAPYYDWDHQLHFNDNISPHQAGHLKPDDPPQPTSISSGLKYNPPAVNDVHAEHFRCNSAPESYEHLHTLELVDDFFDKAKSRQISPSSYTEIDHFLMPLRGSLSVPSASMTAPNRYTPQPANIDVVCRDTGPRLYSLRQ</sequence>
<evidence type="ECO:0000256" key="1">
    <source>
        <dbReference type="ARBA" id="ARBA00004123"/>
    </source>
</evidence>
<keyword evidence="2" id="KW-0678">Repressor</keyword>
<protein>
    <recommendedName>
        <fullName evidence="11">C2H2-type domain-containing protein</fullName>
    </recommendedName>
</protein>
<dbReference type="InterPro" id="IPR050806">
    <property type="entry name" value="pacC/RIM101"/>
</dbReference>
<dbReference type="Proteomes" id="UP000558688">
    <property type="component" value="Unassembled WGS sequence"/>
</dbReference>
<evidence type="ECO:0000256" key="5">
    <source>
        <dbReference type="ARBA" id="ARBA00022771"/>
    </source>
</evidence>
<gene>
    <name evidence="12" type="ORF">FOXYS1_4767</name>
</gene>
<dbReference type="PANTHER" id="PTHR47257:SF1">
    <property type="entry name" value="PH-RESPONSE TRANSCRIPTION FACTOR PACC_RIM101"/>
    <property type="match status" value="1"/>
</dbReference>
<dbReference type="SMART" id="SM00355">
    <property type="entry name" value="ZnF_C2H2"/>
    <property type="match status" value="2"/>
</dbReference>
<evidence type="ECO:0000256" key="6">
    <source>
        <dbReference type="ARBA" id="ARBA00022833"/>
    </source>
</evidence>
<proteinExistence type="inferred from homology"/>
<keyword evidence="5 9" id="KW-0863">Zinc-finger</keyword>
<name>A0A8H5EL09_FUSOX</name>
<feature type="region of interest" description="Disordered" evidence="10">
    <location>
        <begin position="161"/>
        <end position="190"/>
    </location>
</feature>
<dbReference type="GO" id="GO:0045944">
    <property type="term" value="P:positive regulation of transcription by RNA polymerase II"/>
    <property type="evidence" value="ECO:0007669"/>
    <property type="project" value="TreeGrafter"/>
</dbReference>
<dbReference type="InterPro" id="IPR036236">
    <property type="entry name" value="Znf_C2H2_sf"/>
</dbReference>
<accession>A0A8H5EL09</accession>
<evidence type="ECO:0000256" key="8">
    <source>
        <dbReference type="ARBA" id="ARBA00038089"/>
    </source>
</evidence>
<feature type="region of interest" description="Disordered" evidence="10">
    <location>
        <begin position="1"/>
        <end position="58"/>
    </location>
</feature>
<comment type="caution">
    <text evidence="12">The sequence shown here is derived from an EMBL/GenBank/DDBJ whole genome shotgun (WGS) entry which is preliminary data.</text>
</comment>
<evidence type="ECO:0000256" key="2">
    <source>
        <dbReference type="ARBA" id="ARBA00022491"/>
    </source>
</evidence>
<evidence type="ECO:0000256" key="4">
    <source>
        <dbReference type="ARBA" id="ARBA00022737"/>
    </source>
</evidence>
<evidence type="ECO:0000256" key="10">
    <source>
        <dbReference type="SAM" id="MobiDB-lite"/>
    </source>
</evidence>
<keyword evidence="7" id="KW-0539">Nucleus</keyword>
<dbReference type="Gene3D" id="3.30.160.60">
    <property type="entry name" value="Classic Zinc Finger"/>
    <property type="match status" value="1"/>
</dbReference>
<feature type="region of interest" description="Disordered" evidence="10">
    <location>
        <begin position="121"/>
        <end position="142"/>
    </location>
</feature>
<reference evidence="12" key="1">
    <citation type="submission" date="2020-02" db="EMBL/GenBank/DDBJ databases">
        <title>Identification and distribution of gene clusters putatively required for synthesis of sphingolipid metabolism inhibitors in phylogenetically diverse species of the filamentous fungus Fusarium.</title>
        <authorList>
            <person name="Kim H.-S."/>
            <person name="Busman M."/>
            <person name="Brown D.W."/>
            <person name="Divon H."/>
            <person name="Uhlig S."/>
            <person name="Proctor R.H."/>
        </authorList>
    </citation>
    <scope>NUCLEOTIDE SEQUENCE [LARGE SCALE GENOMIC DNA]</scope>
    <source>
        <strain evidence="12">NRRL 39464</strain>
    </source>
</reference>
<evidence type="ECO:0000259" key="11">
    <source>
        <dbReference type="PROSITE" id="PS50157"/>
    </source>
</evidence>
<dbReference type="InterPro" id="IPR013087">
    <property type="entry name" value="Znf_C2H2_type"/>
</dbReference>
<keyword evidence="6" id="KW-0862">Zinc</keyword>
<evidence type="ECO:0000256" key="9">
    <source>
        <dbReference type="PROSITE-ProRule" id="PRU00042"/>
    </source>
</evidence>
<keyword evidence="4" id="KW-0677">Repeat</keyword>
<dbReference type="GO" id="GO:0008270">
    <property type="term" value="F:zinc ion binding"/>
    <property type="evidence" value="ECO:0007669"/>
    <property type="project" value="UniProtKB-KW"/>
</dbReference>